<dbReference type="STRING" id="90262.A0A1X2INJ9"/>
<dbReference type="OrthoDB" id="1898821at2759"/>
<comment type="subcellular location">
    <subcellularLocation>
        <location evidence="1">Nucleus</location>
    </subcellularLocation>
</comment>
<feature type="domain" description="Beta-catenin-like protein 1 N-terminal" evidence="7">
    <location>
        <begin position="93"/>
        <end position="205"/>
    </location>
</feature>
<feature type="region of interest" description="Disordered" evidence="6">
    <location>
        <begin position="33"/>
        <end position="54"/>
    </location>
</feature>
<dbReference type="InterPro" id="IPR039678">
    <property type="entry name" value="CTNNBL1"/>
</dbReference>
<keyword evidence="2" id="KW-0597">Phosphoprotein</keyword>
<dbReference type="SUPFAM" id="SSF48371">
    <property type="entry name" value="ARM repeat"/>
    <property type="match status" value="1"/>
</dbReference>
<evidence type="ECO:0000256" key="2">
    <source>
        <dbReference type="ARBA" id="ARBA00022553"/>
    </source>
</evidence>
<dbReference type="Gene3D" id="1.25.10.10">
    <property type="entry name" value="Leucine-rich Repeat Variant"/>
    <property type="match status" value="1"/>
</dbReference>
<keyword evidence="9" id="KW-1185">Reference proteome</keyword>
<dbReference type="GO" id="GO:0010467">
    <property type="term" value="P:gene expression"/>
    <property type="evidence" value="ECO:0007669"/>
    <property type="project" value="UniProtKB-ARBA"/>
</dbReference>
<dbReference type="PANTHER" id="PTHR14978:SF0">
    <property type="entry name" value="BETA-CATENIN-LIKE PROTEIN 1"/>
    <property type="match status" value="1"/>
</dbReference>
<comment type="caution">
    <text evidence="8">The sequence shown here is derived from an EMBL/GenBank/DDBJ whole genome shotgun (WGS) entry which is preliminary data.</text>
</comment>
<sequence length="631" mass="72354">MNIDEIFKIPAIPSGRNKRKMPATPDVDFLDKYQSNQQQQSQGGDDTADDIKGKRRAVDVDAAPIDDNDFAEADDQFVWNDNDEEGRFFGGGLTDEQSKLLELVDQFDQDDDDNDQNDGITVTAVKRMILKFEKAINKNQELRMRYSDDPTKFMESEADLDEEIKNLLVLTQAPHLYPELVHLNSIPSLMSLLSHENTDITIDAIDLISEWLDEDVTGAGVEEEDDDESEAATKGVKVLMDSLLEHELLELLVQNLDRLDEKEESDRQGIFKILGIMENLLSLDPSLAKRMTLDTRLAPWLLKRIQSKEFDSNRGYASEIISILLQQDHDVRLKFCELEAMDILLRVSSSYKRKDPQEEDEAEMLENFFNAMISLLNEEKAKSLFLDGEGIELMLIMLKERTLARIRAVKVLNYALAGDSEMARANCFRFVDATGLKALFPLFMGKGNKKLKKVHKSFVEAEDEEHILCIILSMMRQFTRDDIQRLRLMQKFTQDDYEKVDRLVEMKQYYEERDIQVRDAIQKEMQQEEDLDDMMEEEFYLRRLDAGLFVLQRVCLILAALCAEDQGIAAKVDLLLGRLGQERASLMPIIEEETAVLADYVRLRKMAMGIPLTAINDKNGKTDDDNGQLDQ</sequence>
<evidence type="ECO:0000256" key="6">
    <source>
        <dbReference type="SAM" id="MobiDB-lite"/>
    </source>
</evidence>
<protein>
    <submittedName>
        <fullName evidence="8">Catenin-beta-like protein</fullName>
    </submittedName>
</protein>
<dbReference type="PANTHER" id="PTHR14978">
    <property type="entry name" value="BETA-CATENIN-LIKE PROTEIN 1 NUCLEAR ASSOCIATED PROTEIN"/>
    <property type="match status" value="1"/>
</dbReference>
<keyword evidence="3" id="KW-0677">Repeat</keyword>
<gene>
    <name evidence="8" type="ORF">BCR42DRAFT_348212</name>
</gene>
<keyword evidence="4" id="KW-0175">Coiled coil</keyword>
<dbReference type="InterPro" id="IPR016024">
    <property type="entry name" value="ARM-type_fold"/>
</dbReference>
<dbReference type="EMBL" id="MCGE01000007">
    <property type="protein sequence ID" value="ORZ19583.1"/>
    <property type="molecule type" value="Genomic_DNA"/>
</dbReference>
<dbReference type="GO" id="GO:0005681">
    <property type="term" value="C:spliceosomal complex"/>
    <property type="evidence" value="ECO:0007669"/>
    <property type="project" value="TreeGrafter"/>
</dbReference>
<evidence type="ECO:0000256" key="3">
    <source>
        <dbReference type="ARBA" id="ARBA00022737"/>
    </source>
</evidence>
<accession>A0A1X2INJ9</accession>
<evidence type="ECO:0000256" key="1">
    <source>
        <dbReference type="ARBA" id="ARBA00004123"/>
    </source>
</evidence>
<keyword evidence="5" id="KW-0539">Nucleus</keyword>
<dbReference type="InterPro" id="IPR011989">
    <property type="entry name" value="ARM-like"/>
</dbReference>
<dbReference type="Pfam" id="PF08216">
    <property type="entry name" value="CTNNBL"/>
    <property type="match status" value="1"/>
</dbReference>
<evidence type="ECO:0000259" key="7">
    <source>
        <dbReference type="SMART" id="SM01156"/>
    </source>
</evidence>
<dbReference type="FunFam" id="1.25.10.10:FF:001136">
    <property type="entry name" value="Beta-catenin-like protein 1"/>
    <property type="match status" value="1"/>
</dbReference>
<evidence type="ECO:0000313" key="9">
    <source>
        <dbReference type="Proteomes" id="UP000193560"/>
    </source>
</evidence>
<organism evidence="8 9">
    <name type="scientific">Absidia repens</name>
    <dbReference type="NCBI Taxonomy" id="90262"/>
    <lineage>
        <taxon>Eukaryota</taxon>
        <taxon>Fungi</taxon>
        <taxon>Fungi incertae sedis</taxon>
        <taxon>Mucoromycota</taxon>
        <taxon>Mucoromycotina</taxon>
        <taxon>Mucoromycetes</taxon>
        <taxon>Mucorales</taxon>
        <taxon>Cunninghamellaceae</taxon>
        <taxon>Absidia</taxon>
    </lineage>
</organism>
<dbReference type="AlphaFoldDB" id="A0A1X2INJ9"/>
<dbReference type="InterPro" id="IPR013180">
    <property type="entry name" value="CTNNBL1_N"/>
</dbReference>
<reference evidence="8 9" key="1">
    <citation type="submission" date="2016-07" db="EMBL/GenBank/DDBJ databases">
        <title>Pervasive Adenine N6-methylation of Active Genes in Fungi.</title>
        <authorList>
            <consortium name="DOE Joint Genome Institute"/>
            <person name="Mondo S.J."/>
            <person name="Dannebaum R.O."/>
            <person name="Kuo R.C."/>
            <person name="Labutti K."/>
            <person name="Haridas S."/>
            <person name="Kuo A."/>
            <person name="Salamov A."/>
            <person name="Ahrendt S.R."/>
            <person name="Lipzen A."/>
            <person name="Sullivan W."/>
            <person name="Andreopoulos W.B."/>
            <person name="Clum A."/>
            <person name="Lindquist E."/>
            <person name="Daum C."/>
            <person name="Ramamoorthy G.K."/>
            <person name="Gryganskyi A."/>
            <person name="Culley D."/>
            <person name="Magnuson J.K."/>
            <person name="James T.Y."/>
            <person name="O'Malley M.A."/>
            <person name="Stajich J.E."/>
            <person name="Spatafora J.W."/>
            <person name="Visel A."/>
            <person name="Grigoriev I.V."/>
        </authorList>
    </citation>
    <scope>NUCLEOTIDE SEQUENCE [LARGE SCALE GENOMIC DNA]</scope>
    <source>
        <strain evidence="8 9">NRRL 1336</strain>
    </source>
</reference>
<evidence type="ECO:0000313" key="8">
    <source>
        <dbReference type="EMBL" id="ORZ19583.1"/>
    </source>
</evidence>
<dbReference type="SMART" id="SM01156">
    <property type="entry name" value="DUF1716"/>
    <property type="match status" value="1"/>
</dbReference>
<name>A0A1X2INJ9_9FUNG</name>
<proteinExistence type="predicted"/>
<evidence type="ECO:0000256" key="4">
    <source>
        <dbReference type="ARBA" id="ARBA00023054"/>
    </source>
</evidence>
<evidence type="ECO:0000256" key="5">
    <source>
        <dbReference type="ARBA" id="ARBA00023242"/>
    </source>
</evidence>
<dbReference type="Proteomes" id="UP000193560">
    <property type="component" value="Unassembled WGS sequence"/>
</dbReference>